<comment type="caution">
    <text evidence="1">The sequence shown here is derived from an EMBL/GenBank/DDBJ whole genome shotgun (WGS) entry which is preliminary data.</text>
</comment>
<keyword evidence="2" id="KW-1185">Reference proteome</keyword>
<dbReference type="GeneID" id="36335716"/>
<evidence type="ECO:0000313" key="2">
    <source>
        <dbReference type="Proteomes" id="UP000019149"/>
    </source>
</evidence>
<dbReference type="CTD" id="36335716"/>
<accession>W6V1D4</accession>
<dbReference type="AlphaFoldDB" id="W6V1D4"/>
<protein>
    <submittedName>
        <fullName evidence="1">Uncharacterized protein</fullName>
    </submittedName>
</protein>
<dbReference type="EMBL" id="APAU02000001">
    <property type="protein sequence ID" value="EUB64732.1"/>
    <property type="molecule type" value="Genomic_DNA"/>
</dbReference>
<dbReference type="KEGG" id="egl:EGR_00001"/>
<sequence length="103" mass="11402">MKRLYQIKGMGDLEVTSGGTIIKLADSLQSLQRVCCVVCGLLPPPLYNQCKVQGWNILCITTLHGCIGCYLQKTGILPIPHFRSACYQEVEQQRICSTLLEGT</sequence>
<name>W6V1D4_ECHGR</name>
<dbReference type="RefSeq" id="XP_024355928.1">
    <property type="nucleotide sequence ID" value="XM_024489250.1"/>
</dbReference>
<evidence type="ECO:0000313" key="1">
    <source>
        <dbReference type="EMBL" id="EUB64732.1"/>
    </source>
</evidence>
<gene>
    <name evidence="1" type="ORF">EGR_00001</name>
</gene>
<proteinExistence type="predicted"/>
<organism evidence="1 2">
    <name type="scientific">Echinococcus granulosus</name>
    <name type="common">Hydatid tapeworm</name>
    <dbReference type="NCBI Taxonomy" id="6210"/>
    <lineage>
        <taxon>Eukaryota</taxon>
        <taxon>Metazoa</taxon>
        <taxon>Spiralia</taxon>
        <taxon>Lophotrochozoa</taxon>
        <taxon>Platyhelminthes</taxon>
        <taxon>Cestoda</taxon>
        <taxon>Eucestoda</taxon>
        <taxon>Cyclophyllidea</taxon>
        <taxon>Taeniidae</taxon>
        <taxon>Echinococcus</taxon>
        <taxon>Echinococcus granulosus group</taxon>
    </lineage>
</organism>
<dbReference type="Proteomes" id="UP000019149">
    <property type="component" value="Unassembled WGS sequence"/>
</dbReference>
<reference evidence="1 2" key="1">
    <citation type="journal article" date="2013" name="Nat. Genet.">
        <title>The genome of the hydatid tapeworm Echinococcus granulosus.</title>
        <authorList>
            <person name="Zheng H."/>
            <person name="Zhang W."/>
            <person name="Zhang L."/>
            <person name="Zhang Z."/>
            <person name="Li J."/>
            <person name="Lu G."/>
            <person name="Zhu Y."/>
            <person name="Wang Y."/>
            <person name="Huang Y."/>
            <person name="Liu J."/>
            <person name="Kang H."/>
            <person name="Chen J."/>
            <person name="Wang L."/>
            <person name="Chen A."/>
            <person name="Yu S."/>
            <person name="Gao Z."/>
            <person name="Jin L."/>
            <person name="Gu W."/>
            <person name="Wang Z."/>
            <person name="Zhao L."/>
            <person name="Shi B."/>
            <person name="Wen H."/>
            <person name="Lin R."/>
            <person name="Jones M.K."/>
            <person name="Brejova B."/>
            <person name="Vinar T."/>
            <person name="Zhao G."/>
            <person name="McManus D.P."/>
            <person name="Chen Z."/>
            <person name="Zhou Y."/>
            <person name="Wang S."/>
        </authorList>
    </citation>
    <scope>NUCLEOTIDE SEQUENCE [LARGE SCALE GENOMIC DNA]</scope>
</reference>